<reference evidence="1 2" key="1">
    <citation type="submission" date="2016-10" db="EMBL/GenBank/DDBJ databases">
        <authorList>
            <person name="Varghese N."/>
            <person name="Submissions S."/>
        </authorList>
    </citation>
    <scope>NUCLEOTIDE SEQUENCE [LARGE SCALE GENOMIC DNA]</scope>
    <source>
        <strain evidence="1 2">DSM 11449</strain>
    </source>
</reference>
<sequence length="232" mass="27152">MSFMELDLNIRMSENPLALNKSDAGEEVVVVREESRFKQHTISMLISDKEAGSVQLNINGTLLEVPTYKLTITDDKTEEIKVFQITRDIPHFTEEKQHKSLLSFIGIKRFDTTSYLYENICFEPDKEGITEYTLSKHRRKTEDSLSYTFTHQGKNILLYAGDIKNFQKPQDVDYYFVIVDAHNGQSFMGDIHYREQLLKLTPKVQLQLIKRKQLTKEIEYTQKGEIKKKIYL</sequence>
<evidence type="ECO:0000313" key="2">
    <source>
        <dbReference type="Proteomes" id="UP000182771"/>
    </source>
</evidence>
<organism evidence="1 2">
    <name type="scientific">Capnocytophaga granulosa</name>
    <dbReference type="NCBI Taxonomy" id="45242"/>
    <lineage>
        <taxon>Bacteria</taxon>
        <taxon>Pseudomonadati</taxon>
        <taxon>Bacteroidota</taxon>
        <taxon>Flavobacteriia</taxon>
        <taxon>Flavobacteriales</taxon>
        <taxon>Flavobacteriaceae</taxon>
        <taxon>Capnocytophaga</taxon>
    </lineage>
</organism>
<accession>A0A1H3A2G1</accession>
<dbReference type="Proteomes" id="UP000182771">
    <property type="component" value="Unassembled WGS sequence"/>
</dbReference>
<dbReference type="AlphaFoldDB" id="A0A1H3A2G1"/>
<dbReference type="EMBL" id="FNND01000024">
    <property type="protein sequence ID" value="SDX23428.1"/>
    <property type="molecule type" value="Genomic_DNA"/>
</dbReference>
<gene>
    <name evidence="1" type="ORF">SAMN05444420_1242</name>
</gene>
<protein>
    <submittedName>
        <fullName evidence="1">Uncharacterized protein</fullName>
    </submittedName>
</protein>
<evidence type="ECO:0000313" key="1">
    <source>
        <dbReference type="EMBL" id="SDX23428.1"/>
    </source>
</evidence>
<name>A0A1H3A2G1_9FLAO</name>
<comment type="caution">
    <text evidence="1">The sequence shown here is derived from an EMBL/GenBank/DDBJ whole genome shotgun (WGS) entry which is preliminary data.</text>
</comment>
<proteinExistence type="predicted"/>
<keyword evidence="2" id="KW-1185">Reference proteome</keyword>